<organism evidence="2 3">
    <name type="scientific">Spirochaeta isovalerica</name>
    <dbReference type="NCBI Taxonomy" id="150"/>
    <lineage>
        <taxon>Bacteria</taxon>
        <taxon>Pseudomonadati</taxon>
        <taxon>Spirochaetota</taxon>
        <taxon>Spirochaetia</taxon>
        <taxon>Spirochaetales</taxon>
        <taxon>Spirochaetaceae</taxon>
        <taxon>Spirochaeta</taxon>
    </lineage>
</organism>
<keyword evidence="3" id="KW-1185">Reference proteome</keyword>
<dbReference type="InterPro" id="IPR017945">
    <property type="entry name" value="DHBP_synth_RibB-like_a/b_dom"/>
</dbReference>
<accession>A0A841R771</accession>
<dbReference type="NCBIfam" id="TIGR00057">
    <property type="entry name" value="L-threonylcarbamoyladenylate synthase"/>
    <property type="match status" value="1"/>
</dbReference>
<evidence type="ECO:0000259" key="1">
    <source>
        <dbReference type="PROSITE" id="PS51163"/>
    </source>
</evidence>
<dbReference type="Pfam" id="PF01300">
    <property type="entry name" value="Sua5_yciO_yrdC"/>
    <property type="match status" value="1"/>
</dbReference>
<dbReference type="AlphaFoldDB" id="A0A841R771"/>
<dbReference type="RefSeq" id="WP_184745128.1">
    <property type="nucleotide sequence ID" value="NZ_JACHGJ010000002.1"/>
</dbReference>
<dbReference type="InterPro" id="IPR006070">
    <property type="entry name" value="Sua5-like_dom"/>
</dbReference>
<dbReference type="PANTHER" id="PTHR42828:SF3">
    <property type="entry name" value="THREONYLCARBAMOYL-AMP SYNTHASE"/>
    <property type="match status" value="1"/>
</dbReference>
<evidence type="ECO:0000313" key="3">
    <source>
        <dbReference type="Proteomes" id="UP000587760"/>
    </source>
</evidence>
<proteinExistence type="predicted"/>
<dbReference type="SUPFAM" id="SSF55821">
    <property type="entry name" value="YrdC/RibB"/>
    <property type="match status" value="1"/>
</dbReference>
<dbReference type="InterPro" id="IPR052532">
    <property type="entry name" value="SUA5_domain"/>
</dbReference>
<dbReference type="Proteomes" id="UP000587760">
    <property type="component" value="Unassembled WGS sequence"/>
</dbReference>
<dbReference type="Gene3D" id="3.90.870.10">
    <property type="entry name" value="DHBP synthase"/>
    <property type="match status" value="1"/>
</dbReference>
<dbReference type="PANTHER" id="PTHR42828">
    <property type="entry name" value="DHBP SYNTHASE RIBB-LIKE ALPHA/BETA DOMAIN-CONTAINING PROTEIN"/>
    <property type="match status" value="1"/>
</dbReference>
<dbReference type="EMBL" id="JACHGJ010000002">
    <property type="protein sequence ID" value="MBB6479685.1"/>
    <property type="molecule type" value="Genomic_DNA"/>
</dbReference>
<feature type="domain" description="YrdC-like" evidence="1">
    <location>
        <begin position="12"/>
        <end position="206"/>
    </location>
</feature>
<dbReference type="GO" id="GO:0003725">
    <property type="term" value="F:double-stranded RNA binding"/>
    <property type="evidence" value="ECO:0007669"/>
    <property type="project" value="InterPro"/>
</dbReference>
<gene>
    <name evidence="2" type="ORF">HNR50_001343</name>
</gene>
<reference evidence="2 3" key="1">
    <citation type="submission" date="2020-08" db="EMBL/GenBank/DDBJ databases">
        <title>Genomic Encyclopedia of Type Strains, Phase IV (KMG-IV): sequencing the most valuable type-strain genomes for metagenomic binning, comparative biology and taxonomic classification.</title>
        <authorList>
            <person name="Goeker M."/>
        </authorList>
    </citation>
    <scope>NUCLEOTIDE SEQUENCE [LARGE SCALE GENOMIC DNA]</scope>
    <source>
        <strain evidence="2 3">DSM 2461</strain>
    </source>
</reference>
<protein>
    <submittedName>
        <fullName evidence="2">tRNA threonylcarbamoyl adenosine modification protein (Sua5/YciO/YrdC/YwlC family)</fullName>
    </submittedName>
</protein>
<dbReference type="PROSITE" id="PS51163">
    <property type="entry name" value="YRDC"/>
    <property type="match status" value="1"/>
</dbReference>
<sequence length="210" mass="23297">MIEYVQPHDPDDRIIKKAVSILEEGGIIAYPTDSSWGIGCSSESAKGLEKLSRLREDKKTQFSLICSSISQMSTVANIDNQSFRIIKQNTPGPFVFVLKAIRKVEKMIGEKRAEVGLRIPAHEIPKRLVDVLGAPLFSITASKDMMDVYGLDAEYPEENLLECGWELENIRGIDLIIDSGEALEKSLSTVLRLDGGVVEVLRYGDGKLEE</sequence>
<comment type="caution">
    <text evidence="2">The sequence shown here is derived from an EMBL/GenBank/DDBJ whole genome shotgun (WGS) entry which is preliminary data.</text>
</comment>
<name>A0A841R771_9SPIO</name>
<evidence type="ECO:0000313" key="2">
    <source>
        <dbReference type="EMBL" id="MBB6479685.1"/>
    </source>
</evidence>